<sequence>MNRRAAFAASARRTPPAGWVKTVPHAEEQLSEDWLDLS</sequence>
<accession>A0A1G7ZNZ4</accession>
<protein>
    <submittedName>
        <fullName evidence="1">Uncharacterized protein</fullName>
    </submittedName>
</protein>
<dbReference type="EMBL" id="FNCN01000011">
    <property type="protein sequence ID" value="SDH10471.1"/>
    <property type="molecule type" value="Genomic_DNA"/>
</dbReference>
<gene>
    <name evidence="1" type="ORF">SAMN05421505_111140</name>
</gene>
<evidence type="ECO:0000313" key="2">
    <source>
        <dbReference type="Proteomes" id="UP000198923"/>
    </source>
</evidence>
<evidence type="ECO:0000313" key="1">
    <source>
        <dbReference type="EMBL" id="SDH10471.1"/>
    </source>
</evidence>
<organism evidence="1 2">
    <name type="scientific">Sinosporangium album</name>
    <dbReference type="NCBI Taxonomy" id="504805"/>
    <lineage>
        <taxon>Bacteria</taxon>
        <taxon>Bacillati</taxon>
        <taxon>Actinomycetota</taxon>
        <taxon>Actinomycetes</taxon>
        <taxon>Streptosporangiales</taxon>
        <taxon>Streptosporangiaceae</taxon>
        <taxon>Sinosporangium</taxon>
    </lineage>
</organism>
<dbReference type="AlphaFoldDB" id="A0A1G7ZNZ4"/>
<name>A0A1G7ZNZ4_9ACTN</name>
<proteinExistence type="predicted"/>
<dbReference type="Proteomes" id="UP000198923">
    <property type="component" value="Unassembled WGS sequence"/>
</dbReference>
<reference evidence="1 2" key="1">
    <citation type="submission" date="2016-10" db="EMBL/GenBank/DDBJ databases">
        <authorList>
            <person name="de Groot N.N."/>
        </authorList>
    </citation>
    <scope>NUCLEOTIDE SEQUENCE [LARGE SCALE GENOMIC DNA]</scope>
    <source>
        <strain evidence="1 2">CPCC 201354</strain>
    </source>
</reference>
<keyword evidence="2" id="KW-1185">Reference proteome</keyword>